<dbReference type="AlphaFoldDB" id="A0A1J7IDQ6"/>
<evidence type="ECO:0000259" key="2">
    <source>
        <dbReference type="Pfam" id="PF20253"/>
    </source>
</evidence>
<feature type="region of interest" description="Disordered" evidence="1">
    <location>
        <begin position="50"/>
        <end position="88"/>
    </location>
</feature>
<dbReference type="InParanoid" id="A0A1J7IDQ6"/>
<sequence>MPLPPSLTSTYRQYKHDTDVVASWLAHMGRRIGCPDELLASAPAAGPTAAKKVAGGRLKGKARKQAKAGPSSSAPPGGAAPEAAPASAAPPPDLPKYVLAIKNFVPLAEFIGSSEIDKYKVDIPHTFVAAIERAISVRRAFASLLQKQGIDSKLKRDAKHSFFVGVLERVRDLLKPLFWKSAPGGLKDMSAVADALSSGADVGVASQNPFDILKVYDTPDIDLGLDDVSAGDAEQAASKGKEAVMTVDYKAEEADSDMGLEMFLAFCTLFRDVNAIRTRVKSLWTDYDDSKLKLSAVAIATNTAIDLARRMEEDVAHLFANVKDGMHGLLYDFYTACCVAEGKDAMDFRHPDEYNMSTYGLVDYTMNNSARSEKDFDWDHASNRDKWQQDKTSLMEVFPEFDMTGRMAYQPLPKEAGGNGQVPIVDEMTRGMHLWMASPPRSRARELSLWLILATSIHLDIRRVLKEEVDLPYFEMKAIGNQVHDSIQKTIEYHKNLRIVGWTAQHDKGLRDLQHDITYWHNNPVHLMRDQLGGTPVEENLFLKRHPWYCGLWIHDVRTRFHTLGLALERAFGGILYSGHLYNALEREQLISQKWEDMELFYNLQGGRDKFFVGAAPADAADYHKQLCMVMGFSAAAFTGQRDKRNKGKMEATKAGPRSLKPQGRVSNMWLLKPTAASPRLNSTAEDVKAILEGGRPANSSSRGNREDGKQLSPAEMITDLAHALHEEVAEIAADYFAMHRTCWSLLRLVRAAVYGDMVEWVGPKFDDGEYQLPFIVGWIFRSVCGDAGGGAGSKNPGIMPTMELLQKAARTYNEATEKLGEGWTNGELQRERELESMLDRFTEEEDSLASGGTLPAQSSSGTLQSRLGLNIDLGGRDLSSFPAQSSSRTHTLRSGTQVEVPQMKSFVSKTLTVP</sequence>
<dbReference type="OrthoDB" id="5238236at2759"/>
<gene>
    <name evidence="3" type="ORF">CONLIGDRAFT_708227</name>
</gene>
<dbReference type="InterPro" id="IPR046539">
    <property type="entry name" value="DUF6604"/>
</dbReference>
<feature type="domain" description="DUF6604" evidence="2">
    <location>
        <begin position="12"/>
        <end position="316"/>
    </location>
</feature>
<dbReference type="Proteomes" id="UP000182658">
    <property type="component" value="Unassembled WGS sequence"/>
</dbReference>
<evidence type="ECO:0000313" key="3">
    <source>
        <dbReference type="EMBL" id="OIW25606.1"/>
    </source>
</evidence>
<keyword evidence="4" id="KW-1185">Reference proteome</keyword>
<name>A0A1J7IDQ6_9PEZI</name>
<reference evidence="3 4" key="1">
    <citation type="submission" date="2016-10" db="EMBL/GenBank/DDBJ databases">
        <title>Draft genome sequence of Coniochaeta ligniaria NRRL30616, a lignocellulolytic fungus for bioabatement of inhibitors in plant biomass hydrolysates.</title>
        <authorList>
            <consortium name="DOE Joint Genome Institute"/>
            <person name="Jimenez D.J."/>
            <person name="Hector R.E."/>
            <person name="Riley R."/>
            <person name="Sun H."/>
            <person name="Grigoriev I.V."/>
            <person name="Van Elsas J.D."/>
            <person name="Nichols N.N."/>
        </authorList>
    </citation>
    <scope>NUCLEOTIDE SEQUENCE [LARGE SCALE GENOMIC DNA]</scope>
    <source>
        <strain evidence="3 4">NRRL 30616</strain>
    </source>
</reference>
<dbReference type="Pfam" id="PF20253">
    <property type="entry name" value="DUF6604"/>
    <property type="match status" value="1"/>
</dbReference>
<proteinExistence type="predicted"/>
<feature type="compositionally biased region" description="Low complexity" evidence="1">
    <location>
        <begin position="68"/>
        <end position="87"/>
    </location>
</feature>
<evidence type="ECO:0000313" key="4">
    <source>
        <dbReference type="Proteomes" id="UP000182658"/>
    </source>
</evidence>
<evidence type="ECO:0000256" key="1">
    <source>
        <dbReference type="SAM" id="MobiDB-lite"/>
    </source>
</evidence>
<organism evidence="3 4">
    <name type="scientific">Coniochaeta ligniaria NRRL 30616</name>
    <dbReference type="NCBI Taxonomy" id="1408157"/>
    <lineage>
        <taxon>Eukaryota</taxon>
        <taxon>Fungi</taxon>
        <taxon>Dikarya</taxon>
        <taxon>Ascomycota</taxon>
        <taxon>Pezizomycotina</taxon>
        <taxon>Sordariomycetes</taxon>
        <taxon>Sordariomycetidae</taxon>
        <taxon>Coniochaetales</taxon>
        <taxon>Coniochaetaceae</taxon>
        <taxon>Coniochaeta</taxon>
    </lineage>
</organism>
<dbReference type="PANTHER" id="PTHR38795">
    <property type="entry name" value="DUF6604 DOMAIN-CONTAINING PROTEIN"/>
    <property type="match status" value="1"/>
</dbReference>
<dbReference type="EMBL" id="KV875101">
    <property type="protein sequence ID" value="OIW25606.1"/>
    <property type="molecule type" value="Genomic_DNA"/>
</dbReference>
<accession>A0A1J7IDQ6</accession>
<dbReference type="STRING" id="1408157.A0A1J7IDQ6"/>
<protein>
    <recommendedName>
        <fullName evidence="2">DUF6604 domain-containing protein</fullName>
    </recommendedName>
</protein>
<dbReference type="PANTHER" id="PTHR38795:SF1">
    <property type="entry name" value="DUF6604 DOMAIN-CONTAINING PROTEIN"/>
    <property type="match status" value="1"/>
</dbReference>